<accession>A0A8D8HCS4</accession>
<reference evidence="2" key="1">
    <citation type="submission" date="2021-05" db="EMBL/GenBank/DDBJ databases">
        <authorList>
            <person name="Alioto T."/>
            <person name="Alioto T."/>
            <person name="Gomez Garrido J."/>
        </authorList>
    </citation>
    <scope>NUCLEOTIDE SEQUENCE</scope>
</reference>
<evidence type="ECO:0000313" key="2">
    <source>
        <dbReference type="EMBL" id="CAG6532625.1"/>
    </source>
</evidence>
<dbReference type="EMBL" id="HBUE01313463">
    <property type="protein sequence ID" value="CAG6584497.1"/>
    <property type="molecule type" value="Transcribed_RNA"/>
</dbReference>
<protein>
    <submittedName>
        <fullName evidence="2">(northern house mosquito) hypothetical protein</fullName>
    </submittedName>
</protein>
<dbReference type="EMBL" id="HBUE01207154">
    <property type="protein sequence ID" value="CAG6532625.1"/>
    <property type="molecule type" value="Transcribed_RNA"/>
</dbReference>
<sequence>MPRTPMAEGGDRKYTQSTKRPANGDGQYHHHRSGEAASPRRGRTFLPAHHRKCAPAAPLQWSPQWPRQQRCLRRTAGGSQVQAVIAGRRGRRIRNKQGERPASTKRKHSGATGQRGGNRYRVAVSGRSDDAQGQPEGATLRAATERPTQSWKSQPPSPPPPSSSESSSSQQVCIVEFYMITYVWDCSYLKFVKN</sequence>
<feature type="region of interest" description="Disordered" evidence="1">
    <location>
        <begin position="1"/>
        <end position="168"/>
    </location>
</feature>
<dbReference type="AlphaFoldDB" id="A0A8D8HCS4"/>
<feature type="compositionally biased region" description="Basic residues" evidence="1">
    <location>
        <begin position="40"/>
        <end position="53"/>
    </location>
</feature>
<proteinExistence type="predicted"/>
<evidence type="ECO:0000256" key="1">
    <source>
        <dbReference type="SAM" id="MobiDB-lite"/>
    </source>
</evidence>
<name>A0A8D8HCS4_CULPI</name>
<organism evidence="2">
    <name type="scientific">Culex pipiens</name>
    <name type="common">House mosquito</name>
    <dbReference type="NCBI Taxonomy" id="7175"/>
    <lineage>
        <taxon>Eukaryota</taxon>
        <taxon>Metazoa</taxon>
        <taxon>Ecdysozoa</taxon>
        <taxon>Arthropoda</taxon>
        <taxon>Hexapoda</taxon>
        <taxon>Insecta</taxon>
        <taxon>Pterygota</taxon>
        <taxon>Neoptera</taxon>
        <taxon>Endopterygota</taxon>
        <taxon>Diptera</taxon>
        <taxon>Nematocera</taxon>
        <taxon>Culicoidea</taxon>
        <taxon>Culicidae</taxon>
        <taxon>Culicinae</taxon>
        <taxon>Culicini</taxon>
        <taxon>Culex</taxon>
        <taxon>Culex</taxon>
    </lineage>
</organism>